<evidence type="ECO:0000313" key="2">
    <source>
        <dbReference type="Proteomes" id="UP000050795"/>
    </source>
</evidence>
<feature type="compositionally biased region" description="Basic and acidic residues" evidence="1">
    <location>
        <begin position="1"/>
        <end position="12"/>
    </location>
</feature>
<reference evidence="2" key="1">
    <citation type="submission" date="2022-06" db="EMBL/GenBank/DDBJ databases">
        <authorList>
            <person name="Berger JAMES D."/>
            <person name="Berger JAMES D."/>
        </authorList>
    </citation>
    <scope>NUCLEOTIDE SEQUENCE [LARGE SCALE GENOMIC DNA]</scope>
</reference>
<keyword evidence="2" id="KW-1185">Reference proteome</keyword>
<feature type="region of interest" description="Disordered" evidence="1">
    <location>
        <begin position="70"/>
        <end position="114"/>
    </location>
</feature>
<organism evidence="2 3">
    <name type="scientific">Trichobilharzia regenti</name>
    <name type="common">Nasal bird schistosome</name>
    <dbReference type="NCBI Taxonomy" id="157069"/>
    <lineage>
        <taxon>Eukaryota</taxon>
        <taxon>Metazoa</taxon>
        <taxon>Spiralia</taxon>
        <taxon>Lophotrochozoa</taxon>
        <taxon>Platyhelminthes</taxon>
        <taxon>Trematoda</taxon>
        <taxon>Digenea</taxon>
        <taxon>Strigeidida</taxon>
        <taxon>Schistosomatoidea</taxon>
        <taxon>Schistosomatidae</taxon>
        <taxon>Trichobilharzia</taxon>
    </lineage>
</organism>
<feature type="region of interest" description="Disordered" evidence="1">
    <location>
        <begin position="1"/>
        <end position="20"/>
    </location>
</feature>
<protein>
    <submittedName>
        <fullName evidence="3">Uncharacterized protein</fullName>
    </submittedName>
</protein>
<dbReference type="AlphaFoldDB" id="A0AA85JTU1"/>
<sequence length="114" mass="12871">MKEIENYKKEHLNSQNGQSSTLKLSEILSQRHLDSVCTHLVNEAVLRMSGDNVTCILLVFPTIFIEKNSLNNDDHHSKISSVSNNDKDNDDDGDDDDDDDKTSEPSSKLPRIEK</sequence>
<accession>A0AA85JTU1</accession>
<dbReference type="WBParaSite" id="TREG1_41290.1">
    <property type="protein sequence ID" value="TREG1_41290.1"/>
    <property type="gene ID" value="TREG1_41290"/>
</dbReference>
<reference evidence="3" key="2">
    <citation type="submission" date="2023-11" db="UniProtKB">
        <authorList>
            <consortium name="WormBaseParasite"/>
        </authorList>
    </citation>
    <scope>IDENTIFICATION</scope>
</reference>
<feature type="compositionally biased region" description="Acidic residues" evidence="1">
    <location>
        <begin position="88"/>
        <end position="101"/>
    </location>
</feature>
<dbReference type="Proteomes" id="UP000050795">
    <property type="component" value="Unassembled WGS sequence"/>
</dbReference>
<name>A0AA85JTU1_TRIRE</name>
<dbReference type="SUPFAM" id="SSF81606">
    <property type="entry name" value="PP2C-like"/>
    <property type="match status" value="1"/>
</dbReference>
<evidence type="ECO:0000313" key="3">
    <source>
        <dbReference type="WBParaSite" id="TREG1_41290.1"/>
    </source>
</evidence>
<proteinExistence type="predicted"/>
<dbReference type="InterPro" id="IPR036457">
    <property type="entry name" value="PPM-type-like_dom_sf"/>
</dbReference>
<evidence type="ECO:0000256" key="1">
    <source>
        <dbReference type="SAM" id="MobiDB-lite"/>
    </source>
</evidence>